<keyword evidence="2" id="KW-1185">Reference proteome</keyword>
<reference evidence="2" key="1">
    <citation type="journal article" date="2019" name="Int. J. Syst. Evol. Microbiol.">
        <title>The Global Catalogue of Microorganisms (GCM) 10K type strain sequencing project: providing services to taxonomists for standard genome sequencing and annotation.</title>
        <authorList>
            <consortium name="The Broad Institute Genomics Platform"/>
            <consortium name="The Broad Institute Genome Sequencing Center for Infectious Disease"/>
            <person name="Wu L."/>
            <person name="Ma J."/>
        </authorList>
    </citation>
    <scope>NUCLEOTIDE SEQUENCE [LARGE SCALE GENOMIC DNA]</scope>
    <source>
        <strain evidence="2">TISTR 2466</strain>
    </source>
</reference>
<sequence length="135" mass="15408">MSGRRKNPAIMVIGAHQSVRGLHAKHKKQLLISRKKKGNTIVFFLENNGVEFRNNEWSIVKRSITRCSLILLLQDAAVGVALQAAAIAKTHNVNVIIDPEPMLTLMEKIRRAAEQIKYVDRKKHTAAKKWRKRHI</sequence>
<organism evidence="1 2">
    <name type="scientific">Sporolactobacillus shoreicorticis</name>
    <dbReference type="NCBI Taxonomy" id="1923877"/>
    <lineage>
        <taxon>Bacteria</taxon>
        <taxon>Bacillati</taxon>
        <taxon>Bacillota</taxon>
        <taxon>Bacilli</taxon>
        <taxon>Bacillales</taxon>
        <taxon>Sporolactobacillaceae</taxon>
        <taxon>Sporolactobacillus</taxon>
    </lineage>
</organism>
<protein>
    <submittedName>
        <fullName evidence="1">Uncharacterized protein</fullName>
    </submittedName>
</protein>
<comment type="caution">
    <text evidence="1">The sequence shown here is derived from an EMBL/GenBank/DDBJ whole genome shotgun (WGS) entry which is preliminary data.</text>
</comment>
<evidence type="ECO:0000313" key="2">
    <source>
        <dbReference type="Proteomes" id="UP001597399"/>
    </source>
</evidence>
<dbReference type="EMBL" id="JBHUMQ010000052">
    <property type="protein sequence ID" value="MFD2695729.1"/>
    <property type="molecule type" value="Genomic_DNA"/>
</dbReference>
<accession>A0ABW5S9C6</accession>
<name>A0ABW5S9C6_9BACL</name>
<dbReference type="RefSeq" id="WP_253063139.1">
    <property type="nucleotide sequence ID" value="NZ_JAMXWM010000018.1"/>
</dbReference>
<proteinExistence type="predicted"/>
<gene>
    <name evidence="1" type="ORF">ACFSUE_19180</name>
</gene>
<dbReference type="Proteomes" id="UP001597399">
    <property type="component" value="Unassembled WGS sequence"/>
</dbReference>
<evidence type="ECO:0000313" key="1">
    <source>
        <dbReference type="EMBL" id="MFD2695729.1"/>
    </source>
</evidence>